<evidence type="ECO:0000259" key="7">
    <source>
        <dbReference type="Pfam" id="PF17203"/>
    </source>
</evidence>
<sequence>MTGPDPSAQPQPLAEKVVRGTGVDLVVVYSRDGVRCTHPDSALIGERVPAPSRPPSSLTTHTRDTSQGPAVVSYAPVVGGDGTVAVGIAVRQVEAAAAQQIPLLLAAGAGGTALSAVGTALVCRRLLRQTHGLGPAEMTRMYDHHDAVLHAVREGVLIVGEDGLLLPANSEARRLLDLPPDAEGHRVADLSLDADLAGLLTSERAATDEVHLTDDRLLAVNKRTTAPYGGHAGSVVTLRDTTELRALTGRARWHASA</sequence>
<dbReference type="EMBL" id="BAAAHU010000067">
    <property type="protein sequence ID" value="GAA1015614.1"/>
    <property type="molecule type" value="Genomic_DNA"/>
</dbReference>
<evidence type="ECO:0000256" key="3">
    <source>
        <dbReference type="ARBA" id="ARBA00022692"/>
    </source>
</evidence>
<protein>
    <recommendedName>
        <fullName evidence="7">Single cache domain-containing protein</fullName>
    </recommendedName>
</protein>
<keyword evidence="3" id="KW-0812">Transmembrane</keyword>
<proteinExistence type="predicted"/>
<dbReference type="Pfam" id="PF17203">
    <property type="entry name" value="sCache_3_2"/>
    <property type="match status" value="1"/>
</dbReference>
<dbReference type="Gene3D" id="3.30.450.20">
    <property type="entry name" value="PAS domain"/>
    <property type="match status" value="2"/>
</dbReference>
<name>A0ABP4DND2_9ACTN</name>
<comment type="caution">
    <text evidence="8">The sequence shown here is derived from an EMBL/GenBank/DDBJ whole genome shotgun (WGS) entry which is preliminary data.</text>
</comment>
<keyword evidence="4" id="KW-1133">Transmembrane helix</keyword>
<evidence type="ECO:0000256" key="2">
    <source>
        <dbReference type="ARBA" id="ARBA00022475"/>
    </source>
</evidence>
<evidence type="ECO:0000256" key="5">
    <source>
        <dbReference type="ARBA" id="ARBA00023136"/>
    </source>
</evidence>
<evidence type="ECO:0000256" key="4">
    <source>
        <dbReference type="ARBA" id="ARBA00022989"/>
    </source>
</evidence>
<keyword evidence="5" id="KW-0472">Membrane</keyword>
<organism evidence="8 9">
    <name type="scientific">Streptomyces thermogriseus</name>
    <dbReference type="NCBI Taxonomy" id="75292"/>
    <lineage>
        <taxon>Bacteria</taxon>
        <taxon>Bacillati</taxon>
        <taxon>Actinomycetota</taxon>
        <taxon>Actinomycetes</taxon>
        <taxon>Kitasatosporales</taxon>
        <taxon>Streptomycetaceae</taxon>
        <taxon>Streptomyces</taxon>
    </lineage>
</organism>
<reference evidence="9" key="1">
    <citation type="journal article" date="2019" name="Int. J. Syst. Evol. Microbiol.">
        <title>The Global Catalogue of Microorganisms (GCM) 10K type strain sequencing project: providing services to taxonomists for standard genome sequencing and annotation.</title>
        <authorList>
            <consortium name="The Broad Institute Genomics Platform"/>
            <consortium name="The Broad Institute Genome Sequencing Center for Infectious Disease"/>
            <person name="Wu L."/>
            <person name="Ma J."/>
        </authorList>
    </citation>
    <scope>NUCLEOTIDE SEQUENCE [LARGE SCALE GENOMIC DNA]</scope>
    <source>
        <strain evidence="9">JCM 11269</strain>
    </source>
</reference>
<keyword evidence="2" id="KW-1003">Cell membrane</keyword>
<gene>
    <name evidence="8" type="ORF">GCM10009564_48610</name>
</gene>
<evidence type="ECO:0000313" key="8">
    <source>
        <dbReference type="EMBL" id="GAA1015614.1"/>
    </source>
</evidence>
<feature type="domain" description="Single cache" evidence="7">
    <location>
        <begin position="4"/>
        <end position="97"/>
    </location>
</feature>
<accession>A0ABP4DND2</accession>
<dbReference type="InterPro" id="IPR029151">
    <property type="entry name" value="Sensor-like_sf"/>
</dbReference>
<dbReference type="Proteomes" id="UP001501072">
    <property type="component" value="Unassembled WGS sequence"/>
</dbReference>
<evidence type="ECO:0000313" key="9">
    <source>
        <dbReference type="Proteomes" id="UP001501072"/>
    </source>
</evidence>
<keyword evidence="9" id="KW-1185">Reference proteome</keyword>
<evidence type="ECO:0000256" key="6">
    <source>
        <dbReference type="SAM" id="MobiDB-lite"/>
    </source>
</evidence>
<feature type="region of interest" description="Disordered" evidence="6">
    <location>
        <begin position="44"/>
        <end position="67"/>
    </location>
</feature>
<feature type="compositionally biased region" description="Polar residues" evidence="6">
    <location>
        <begin position="55"/>
        <end position="67"/>
    </location>
</feature>
<dbReference type="SUPFAM" id="SSF103190">
    <property type="entry name" value="Sensory domain-like"/>
    <property type="match status" value="1"/>
</dbReference>
<evidence type="ECO:0000256" key="1">
    <source>
        <dbReference type="ARBA" id="ARBA00004651"/>
    </source>
</evidence>
<comment type="subcellular location">
    <subcellularLocation>
        <location evidence="1">Cell membrane</location>
        <topology evidence="1">Multi-pass membrane protein</topology>
    </subcellularLocation>
</comment>
<dbReference type="InterPro" id="IPR033463">
    <property type="entry name" value="sCache_3"/>
</dbReference>